<organism evidence="1 2">
    <name type="scientific">Potamilus streckersoni</name>
    <dbReference type="NCBI Taxonomy" id="2493646"/>
    <lineage>
        <taxon>Eukaryota</taxon>
        <taxon>Metazoa</taxon>
        <taxon>Spiralia</taxon>
        <taxon>Lophotrochozoa</taxon>
        <taxon>Mollusca</taxon>
        <taxon>Bivalvia</taxon>
        <taxon>Autobranchia</taxon>
        <taxon>Heteroconchia</taxon>
        <taxon>Palaeoheterodonta</taxon>
        <taxon>Unionida</taxon>
        <taxon>Unionoidea</taxon>
        <taxon>Unionidae</taxon>
        <taxon>Ambleminae</taxon>
        <taxon>Lampsilini</taxon>
        <taxon>Potamilus</taxon>
    </lineage>
</organism>
<evidence type="ECO:0000313" key="2">
    <source>
        <dbReference type="Proteomes" id="UP001195483"/>
    </source>
</evidence>
<keyword evidence="2" id="KW-1185">Reference proteome</keyword>
<reference evidence="1" key="2">
    <citation type="journal article" date="2021" name="Genome Biol. Evol.">
        <title>Developing a high-quality reference genome for a parasitic bivalve with doubly uniparental inheritance (Bivalvia: Unionida).</title>
        <authorList>
            <person name="Smith C.H."/>
        </authorList>
    </citation>
    <scope>NUCLEOTIDE SEQUENCE</scope>
    <source>
        <strain evidence="1">CHS0354</strain>
        <tissue evidence="1">Mantle</tissue>
    </source>
</reference>
<protein>
    <submittedName>
        <fullName evidence="1">Uncharacterized protein</fullName>
    </submittedName>
</protein>
<name>A0AAE0SC97_9BIVA</name>
<comment type="caution">
    <text evidence="1">The sequence shown here is derived from an EMBL/GenBank/DDBJ whole genome shotgun (WGS) entry which is preliminary data.</text>
</comment>
<dbReference type="AlphaFoldDB" id="A0AAE0SC97"/>
<reference evidence="1" key="3">
    <citation type="submission" date="2023-05" db="EMBL/GenBank/DDBJ databases">
        <authorList>
            <person name="Smith C.H."/>
        </authorList>
    </citation>
    <scope>NUCLEOTIDE SEQUENCE</scope>
    <source>
        <strain evidence="1">CHS0354</strain>
        <tissue evidence="1">Mantle</tissue>
    </source>
</reference>
<proteinExistence type="predicted"/>
<sequence>MMCKGLNGQGVPQFDTMSQKELEKLLTSVADQIDRDFNPRRKHMKLDESVNCLEFSSSSNRKKMMEKNNEWPSLT</sequence>
<reference evidence="1" key="1">
    <citation type="journal article" date="2021" name="Genome Biol. Evol.">
        <title>A High-Quality Reference Genome for a Parasitic Bivalve with Doubly Uniparental Inheritance (Bivalvia: Unionida).</title>
        <authorList>
            <person name="Smith C.H."/>
        </authorList>
    </citation>
    <scope>NUCLEOTIDE SEQUENCE</scope>
    <source>
        <strain evidence="1">CHS0354</strain>
    </source>
</reference>
<gene>
    <name evidence="1" type="ORF">CHS0354_008334</name>
</gene>
<evidence type="ECO:0000313" key="1">
    <source>
        <dbReference type="EMBL" id="KAK3589271.1"/>
    </source>
</evidence>
<dbReference type="Proteomes" id="UP001195483">
    <property type="component" value="Unassembled WGS sequence"/>
</dbReference>
<accession>A0AAE0SC97</accession>
<dbReference type="EMBL" id="JAEAOA010000554">
    <property type="protein sequence ID" value="KAK3589271.1"/>
    <property type="molecule type" value="Genomic_DNA"/>
</dbReference>